<comment type="similarity">
    <text evidence="1">Belongs to the peptidase S49 family.</text>
</comment>
<keyword evidence="9" id="KW-1185">Reference proteome</keyword>
<dbReference type="InterPro" id="IPR002142">
    <property type="entry name" value="Peptidase_S49"/>
</dbReference>
<feature type="transmembrane region" description="Helical" evidence="6">
    <location>
        <begin position="12"/>
        <end position="31"/>
    </location>
</feature>
<dbReference type="SUPFAM" id="SSF52096">
    <property type="entry name" value="ClpP/crotonase"/>
    <property type="match status" value="1"/>
</dbReference>
<name>A0A8T4GLT6_9EURY</name>
<keyword evidence="2 8" id="KW-0645">Protease</keyword>
<dbReference type="GO" id="GO:0006508">
    <property type="term" value="P:proteolysis"/>
    <property type="evidence" value="ECO:0007669"/>
    <property type="project" value="UniProtKB-KW"/>
</dbReference>
<reference evidence="8" key="1">
    <citation type="submission" date="2021-03" db="EMBL/GenBank/DDBJ databases">
        <title>Genomic Encyclopedia of Type Strains, Phase IV (KMG-IV): sequencing the most valuable type-strain genomes for metagenomic binning, comparative biology and taxonomic classification.</title>
        <authorList>
            <person name="Goeker M."/>
        </authorList>
    </citation>
    <scope>NUCLEOTIDE SEQUENCE</scope>
    <source>
        <strain evidence="8">DSM 23564</strain>
    </source>
</reference>
<dbReference type="InterPro" id="IPR029045">
    <property type="entry name" value="ClpP/crotonase-like_dom_sf"/>
</dbReference>
<gene>
    <name evidence="8" type="ORF">J2751_002983</name>
</gene>
<dbReference type="InterPro" id="IPR047272">
    <property type="entry name" value="S49_SppA_C"/>
</dbReference>
<dbReference type="Gene3D" id="3.90.226.10">
    <property type="entry name" value="2-enoyl-CoA Hydratase, Chain A, domain 1"/>
    <property type="match status" value="2"/>
</dbReference>
<keyword evidence="6" id="KW-1133">Transmembrane helix</keyword>
<protein>
    <submittedName>
        <fullName evidence="8">Protease-4</fullName>
        <ecNumber evidence="8">3.4.21.-</ecNumber>
    </submittedName>
</protein>
<evidence type="ECO:0000256" key="5">
    <source>
        <dbReference type="SAM" id="MobiDB-lite"/>
    </source>
</evidence>
<evidence type="ECO:0000313" key="9">
    <source>
        <dbReference type="Proteomes" id="UP000823588"/>
    </source>
</evidence>
<accession>A0A8T4GLT6</accession>
<dbReference type="PANTHER" id="PTHR42987:SF4">
    <property type="entry name" value="PROTEASE SOHB-RELATED"/>
    <property type="match status" value="1"/>
</dbReference>
<dbReference type="PANTHER" id="PTHR42987">
    <property type="entry name" value="PEPTIDASE S49"/>
    <property type="match status" value="1"/>
</dbReference>
<dbReference type="EC" id="3.4.21.-" evidence="8"/>
<keyword evidence="6" id="KW-0472">Membrane</keyword>
<evidence type="ECO:0000256" key="3">
    <source>
        <dbReference type="ARBA" id="ARBA00022801"/>
    </source>
</evidence>
<dbReference type="OrthoDB" id="31107at2157"/>
<dbReference type="Proteomes" id="UP000823588">
    <property type="component" value="Unassembled WGS sequence"/>
</dbReference>
<feature type="region of interest" description="Disordered" evidence="5">
    <location>
        <begin position="52"/>
        <end position="71"/>
    </location>
</feature>
<proteinExistence type="inferred from homology"/>
<dbReference type="EMBL" id="JAGGKQ010000036">
    <property type="protein sequence ID" value="MBP1923935.1"/>
    <property type="molecule type" value="Genomic_DNA"/>
</dbReference>
<evidence type="ECO:0000256" key="4">
    <source>
        <dbReference type="ARBA" id="ARBA00022825"/>
    </source>
</evidence>
<dbReference type="GO" id="GO:0008236">
    <property type="term" value="F:serine-type peptidase activity"/>
    <property type="evidence" value="ECO:0007669"/>
    <property type="project" value="UniProtKB-KW"/>
</dbReference>
<evidence type="ECO:0000256" key="2">
    <source>
        <dbReference type="ARBA" id="ARBA00022670"/>
    </source>
</evidence>
<organism evidence="8 9">
    <name type="scientific">Halorubrum alkaliphilum</name>
    <dbReference type="NCBI Taxonomy" id="261290"/>
    <lineage>
        <taxon>Archaea</taxon>
        <taxon>Methanobacteriati</taxon>
        <taxon>Methanobacteriota</taxon>
        <taxon>Stenosarchaea group</taxon>
        <taxon>Halobacteria</taxon>
        <taxon>Halobacteriales</taxon>
        <taxon>Haloferacaceae</taxon>
        <taxon>Halorubrum</taxon>
    </lineage>
</organism>
<dbReference type="AlphaFoldDB" id="A0A8T4GLT6"/>
<dbReference type="Pfam" id="PF01343">
    <property type="entry name" value="Peptidase_S49"/>
    <property type="match status" value="1"/>
</dbReference>
<sequence length="312" mass="33130">MDDTPQSTGRTVLVGIVVAVVTAAVFGRRLVGRLTRGRVGDAEEYNAAKVSVSGPISRDRGRPSPLSGATGATADEVVEQIEAADDDEDVEALLVELNTPGGEVVPSDDIRRAAAEFDGPTVGYATDLCASGGYWIASGCDELWARKGSLVGSIGVVGSRPNAAGLADKLGISYEQFTAGEYKDAGVPLREIEDDEREYLQSLIDGYYEQFVETVSEGRDMDPEAIRDTEARVYLGTDAAEMGLVDELGTESDVEDRLSDRLDADAEIREFTPQRGLADRLGIGAERVAFAAGNGVASVFSGDGRDVEIELR</sequence>
<keyword evidence="4" id="KW-0720">Serine protease</keyword>
<dbReference type="RefSeq" id="WP_209487056.1">
    <property type="nucleotide sequence ID" value="NZ_JAGGKQ010000036.1"/>
</dbReference>
<keyword evidence="6" id="KW-0812">Transmembrane</keyword>
<feature type="domain" description="Peptidase S49" evidence="7">
    <location>
        <begin position="120"/>
        <end position="261"/>
    </location>
</feature>
<keyword evidence="3 8" id="KW-0378">Hydrolase</keyword>
<dbReference type="CDD" id="cd07023">
    <property type="entry name" value="S49_Sppa_N_C"/>
    <property type="match status" value="1"/>
</dbReference>
<comment type="caution">
    <text evidence="8">The sequence shown here is derived from an EMBL/GenBank/DDBJ whole genome shotgun (WGS) entry which is preliminary data.</text>
</comment>
<dbReference type="NCBIfam" id="TIGR00706">
    <property type="entry name" value="SppA_dom"/>
    <property type="match status" value="1"/>
</dbReference>
<evidence type="ECO:0000256" key="6">
    <source>
        <dbReference type="SAM" id="Phobius"/>
    </source>
</evidence>
<evidence type="ECO:0000259" key="7">
    <source>
        <dbReference type="Pfam" id="PF01343"/>
    </source>
</evidence>
<dbReference type="InterPro" id="IPR004635">
    <property type="entry name" value="Pept_S49_SppA"/>
</dbReference>
<evidence type="ECO:0000256" key="1">
    <source>
        <dbReference type="ARBA" id="ARBA00008683"/>
    </source>
</evidence>
<evidence type="ECO:0000313" key="8">
    <source>
        <dbReference type="EMBL" id="MBP1923935.1"/>
    </source>
</evidence>